<reference evidence="4" key="1">
    <citation type="journal article" date="2019" name="Int. J. Syst. Evol. Microbiol.">
        <title>The Global Catalogue of Microorganisms (GCM) 10K type strain sequencing project: providing services to taxonomists for standard genome sequencing and annotation.</title>
        <authorList>
            <consortium name="The Broad Institute Genomics Platform"/>
            <consortium name="The Broad Institute Genome Sequencing Center for Infectious Disease"/>
            <person name="Wu L."/>
            <person name="Ma J."/>
        </authorList>
    </citation>
    <scope>NUCLEOTIDE SEQUENCE [LARGE SCALE GENOMIC DNA]</scope>
    <source>
        <strain evidence="4">KCTC 62192</strain>
    </source>
</reference>
<gene>
    <name evidence="3" type="ORF">ACFOES_09220</name>
</gene>
<proteinExistence type="predicted"/>
<evidence type="ECO:0000313" key="4">
    <source>
        <dbReference type="Proteomes" id="UP001595443"/>
    </source>
</evidence>
<dbReference type="InterPro" id="IPR050445">
    <property type="entry name" value="Bact_polysacc_biosynth/exp"/>
</dbReference>
<dbReference type="PANTHER" id="PTHR32309:SF31">
    <property type="entry name" value="CAPSULAR EXOPOLYSACCHARIDE FAMILY"/>
    <property type="match status" value="1"/>
</dbReference>
<dbReference type="EMBL" id="JBHRSK010000004">
    <property type="protein sequence ID" value="MFC2968273.1"/>
    <property type="molecule type" value="Genomic_DNA"/>
</dbReference>
<evidence type="ECO:0000256" key="2">
    <source>
        <dbReference type="SAM" id="Phobius"/>
    </source>
</evidence>
<dbReference type="PANTHER" id="PTHR32309">
    <property type="entry name" value="TYROSINE-PROTEIN KINASE"/>
    <property type="match status" value="1"/>
</dbReference>
<feature type="transmembrane region" description="Helical" evidence="2">
    <location>
        <begin position="403"/>
        <end position="425"/>
    </location>
</feature>
<feature type="coiled-coil region" evidence="1">
    <location>
        <begin position="162"/>
        <end position="219"/>
    </location>
</feature>
<sequence>MHQHWHDIYVRRWLILLTALAAAAAAWVFSSRVTPVYEGKTTFFIDYKAPQPGYVAATPDAPPAPLYPTPESKAASVDIGYLRGREVRARLARQFGLNVGEIARKVDVTLGGEFMVDAYARDPDPRRAADIANAVPKVYAALHAQSMRKRAAEDAATIQGRLDTLYQRRDRLQSTLRKMRMDSVSTADTAALSALQADREAARKQAENLAAQIARSVAERASLDAALRQEKGYYADGNTVETTPSLDGLLQHVLDLRVQQAALSDGPNSPRYAAIERQIAAIDDAMAVERHRLATATAKPSGSLYEELRLKLSGMDATIAGLKAAQKDARDRLAAATKRFDALVDTVGASDNAAKDLADVNRQIGIAEDNLASARLQSAHAKPQLVVVEQAVPPERPIFPLPILNMVVAAFCGIIFGAYYALFVAQSERAKRARYILAQPIPAFTARELAELRALSSQGAVTVEWRTRRER</sequence>
<name>A0ABV7AFW9_9RHOB</name>
<evidence type="ECO:0000313" key="3">
    <source>
        <dbReference type="EMBL" id="MFC2968273.1"/>
    </source>
</evidence>
<keyword evidence="4" id="KW-1185">Reference proteome</keyword>
<dbReference type="RefSeq" id="WP_377832942.1">
    <property type="nucleotide sequence ID" value="NZ_JBHRSK010000004.1"/>
</dbReference>
<organism evidence="3 4">
    <name type="scientific">Acidimangrovimonas pyrenivorans</name>
    <dbReference type="NCBI Taxonomy" id="2030798"/>
    <lineage>
        <taxon>Bacteria</taxon>
        <taxon>Pseudomonadati</taxon>
        <taxon>Pseudomonadota</taxon>
        <taxon>Alphaproteobacteria</taxon>
        <taxon>Rhodobacterales</taxon>
        <taxon>Paracoccaceae</taxon>
        <taxon>Acidimangrovimonas</taxon>
    </lineage>
</organism>
<evidence type="ECO:0008006" key="5">
    <source>
        <dbReference type="Google" id="ProtNLM"/>
    </source>
</evidence>
<feature type="coiled-coil region" evidence="1">
    <location>
        <begin position="319"/>
        <end position="377"/>
    </location>
</feature>
<evidence type="ECO:0000256" key="1">
    <source>
        <dbReference type="SAM" id="Coils"/>
    </source>
</evidence>
<keyword evidence="2" id="KW-0472">Membrane</keyword>
<accession>A0ABV7AFW9</accession>
<keyword evidence="2" id="KW-1133">Transmembrane helix</keyword>
<keyword evidence="2" id="KW-0812">Transmembrane</keyword>
<comment type="caution">
    <text evidence="3">The sequence shown here is derived from an EMBL/GenBank/DDBJ whole genome shotgun (WGS) entry which is preliminary data.</text>
</comment>
<keyword evidence="1" id="KW-0175">Coiled coil</keyword>
<protein>
    <recommendedName>
        <fullName evidence="5">Lipopolysaccharide biosynthesis protein</fullName>
    </recommendedName>
</protein>
<dbReference type="Proteomes" id="UP001595443">
    <property type="component" value="Unassembled WGS sequence"/>
</dbReference>